<feature type="repeat" description="ANK" evidence="3">
    <location>
        <begin position="142"/>
        <end position="174"/>
    </location>
</feature>
<evidence type="ECO:0000313" key="5">
    <source>
        <dbReference type="EMBL" id="PNF28662.1"/>
    </source>
</evidence>
<comment type="caution">
    <text evidence="5">The sequence shown here is derived from an EMBL/GenBank/DDBJ whole genome shotgun (WGS) entry which is preliminary data.</text>
</comment>
<keyword evidence="6" id="KW-1185">Reference proteome</keyword>
<dbReference type="InterPro" id="IPR050745">
    <property type="entry name" value="Multifunctional_regulatory"/>
</dbReference>
<dbReference type="SUPFAM" id="SSF48403">
    <property type="entry name" value="Ankyrin repeat"/>
    <property type="match status" value="1"/>
</dbReference>
<evidence type="ECO:0000256" key="2">
    <source>
        <dbReference type="ARBA" id="ARBA00023043"/>
    </source>
</evidence>
<feature type="signal peptide" evidence="4">
    <location>
        <begin position="1"/>
        <end position="22"/>
    </location>
</feature>
<evidence type="ECO:0000256" key="1">
    <source>
        <dbReference type="ARBA" id="ARBA00022737"/>
    </source>
</evidence>
<dbReference type="Proteomes" id="UP000235965">
    <property type="component" value="Unassembled WGS sequence"/>
</dbReference>
<dbReference type="AlphaFoldDB" id="A0A2J7QJB9"/>
<reference evidence="5 6" key="1">
    <citation type="submission" date="2017-12" db="EMBL/GenBank/DDBJ databases">
        <title>Hemimetabolous genomes reveal molecular basis of termite eusociality.</title>
        <authorList>
            <person name="Harrison M.C."/>
            <person name="Jongepier E."/>
            <person name="Robertson H.M."/>
            <person name="Arning N."/>
            <person name="Bitard-Feildel T."/>
            <person name="Chao H."/>
            <person name="Childers C.P."/>
            <person name="Dinh H."/>
            <person name="Doddapaneni H."/>
            <person name="Dugan S."/>
            <person name="Gowin J."/>
            <person name="Greiner C."/>
            <person name="Han Y."/>
            <person name="Hu H."/>
            <person name="Hughes D.S.T."/>
            <person name="Huylmans A.-K."/>
            <person name="Kemena C."/>
            <person name="Kremer L.P.M."/>
            <person name="Lee S.L."/>
            <person name="Lopez-Ezquerra A."/>
            <person name="Mallet L."/>
            <person name="Monroy-Kuhn J.M."/>
            <person name="Moser A."/>
            <person name="Murali S.C."/>
            <person name="Muzny D.M."/>
            <person name="Otani S."/>
            <person name="Piulachs M.-D."/>
            <person name="Poelchau M."/>
            <person name="Qu J."/>
            <person name="Schaub F."/>
            <person name="Wada-Katsumata A."/>
            <person name="Worley K.C."/>
            <person name="Xie Q."/>
            <person name="Ylla G."/>
            <person name="Poulsen M."/>
            <person name="Gibbs R.A."/>
            <person name="Schal C."/>
            <person name="Richards S."/>
            <person name="Belles X."/>
            <person name="Korb J."/>
            <person name="Bornberg-Bauer E."/>
        </authorList>
    </citation>
    <scope>NUCLEOTIDE SEQUENCE [LARGE SCALE GENOMIC DNA]</scope>
    <source>
        <tissue evidence="5">Whole body</tissue>
    </source>
</reference>
<dbReference type="STRING" id="105785.A0A2J7QJB9"/>
<evidence type="ECO:0000313" key="6">
    <source>
        <dbReference type="Proteomes" id="UP000235965"/>
    </source>
</evidence>
<dbReference type="Pfam" id="PF12796">
    <property type="entry name" value="Ank_2"/>
    <property type="match status" value="1"/>
</dbReference>
<dbReference type="PANTHER" id="PTHR24189:SF73">
    <property type="entry name" value="ANKYRIN REPEAT AND SOCS BOX-CONTAINING 15B"/>
    <property type="match status" value="1"/>
</dbReference>
<evidence type="ECO:0000256" key="3">
    <source>
        <dbReference type="PROSITE-ProRule" id="PRU00023"/>
    </source>
</evidence>
<proteinExistence type="predicted"/>
<feature type="chain" id="PRO_5014347425" evidence="4">
    <location>
        <begin position="23"/>
        <end position="268"/>
    </location>
</feature>
<protein>
    <submittedName>
        <fullName evidence="5">Ankyrin repeat domain-containing protein 49</fullName>
    </submittedName>
</protein>
<gene>
    <name evidence="5" type="primary">ANKRD49</name>
    <name evidence="5" type="ORF">B7P43_G08717</name>
</gene>
<dbReference type="OrthoDB" id="19174at2759"/>
<dbReference type="PROSITE" id="PS50297">
    <property type="entry name" value="ANK_REP_REGION"/>
    <property type="match status" value="2"/>
</dbReference>
<dbReference type="PRINTS" id="PR01415">
    <property type="entry name" value="ANKYRIN"/>
</dbReference>
<dbReference type="EMBL" id="NEVH01013559">
    <property type="protein sequence ID" value="PNF28662.1"/>
    <property type="molecule type" value="Genomic_DNA"/>
</dbReference>
<keyword evidence="4" id="KW-0732">Signal</keyword>
<sequence length="268" mass="29919">MSYLTCQLRLLIARAVSVAVTGAPKILRPEEKVKLTVRAPMKVRVLALRGQPHGLEFVMSAEEKEEYDKFGDKLEVQAPTKMRFPACQVSGWDDDVQGVEEERNPFETPDKKILWASENGKLSVVERLILADPAVIHAKDKDGYTPLHRACYNDHEHVVDLLLRHGANISAETEDGWQPLHSASKWNNAHCVAKLLEHGADPNAARQTPLHLAASNSYAKDTLQLLLLHPDIQTDLRNRTGESAADLARRCGKYGYLFEIAEACINNL</sequence>
<feature type="repeat" description="ANK" evidence="3">
    <location>
        <begin position="175"/>
        <end position="207"/>
    </location>
</feature>
<dbReference type="Pfam" id="PF00023">
    <property type="entry name" value="Ank"/>
    <property type="match status" value="1"/>
</dbReference>
<dbReference type="InterPro" id="IPR036770">
    <property type="entry name" value="Ankyrin_rpt-contain_sf"/>
</dbReference>
<dbReference type="PROSITE" id="PS50088">
    <property type="entry name" value="ANK_REPEAT"/>
    <property type="match status" value="2"/>
</dbReference>
<dbReference type="SMART" id="SM00248">
    <property type="entry name" value="ANK"/>
    <property type="match status" value="3"/>
</dbReference>
<evidence type="ECO:0000256" key="4">
    <source>
        <dbReference type="SAM" id="SignalP"/>
    </source>
</evidence>
<name>A0A2J7QJB9_9NEOP</name>
<dbReference type="InParanoid" id="A0A2J7QJB9"/>
<dbReference type="Gene3D" id="1.25.40.20">
    <property type="entry name" value="Ankyrin repeat-containing domain"/>
    <property type="match status" value="2"/>
</dbReference>
<keyword evidence="2 3" id="KW-0040">ANK repeat</keyword>
<keyword evidence="1" id="KW-0677">Repeat</keyword>
<accession>A0A2J7QJB9</accession>
<dbReference type="InterPro" id="IPR002110">
    <property type="entry name" value="Ankyrin_rpt"/>
</dbReference>
<dbReference type="PANTHER" id="PTHR24189">
    <property type="entry name" value="MYOTROPHIN"/>
    <property type="match status" value="1"/>
</dbReference>
<organism evidence="5 6">
    <name type="scientific">Cryptotermes secundus</name>
    <dbReference type="NCBI Taxonomy" id="105785"/>
    <lineage>
        <taxon>Eukaryota</taxon>
        <taxon>Metazoa</taxon>
        <taxon>Ecdysozoa</taxon>
        <taxon>Arthropoda</taxon>
        <taxon>Hexapoda</taxon>
        <taxon>Insecta</taxon>
        <taxon>Pterygota</taxon>
        <taxon>Neoptera</taxon>
        <taxon>Polyneoptera</taxon>
        <taxon>Dictyoptera</taxon>
        <taxon>Blattodea</taxon>
        <taxon>Blattoidea</taxon>
        <taxon>Termitoidae</taxon>
        <taxon>Kalotermitidae</taxon>
        <taxon>Cryptotermitinae</taxon>
        <taxon>Cryptotermes</taxon>
    </lineage>
</organism>